<dbReference type="PANTHER" id="PTHR34580">
    <property type="match status" value="1"/>
</dbReference>
<dbReference type="InterPro" id="IPR036388">
    <property type="entry name" value="WH-like_DNA-bd_sf"/>
</dbReference>
<dbReference type="Pfam" id="PF08279">
    <property type="entry name" value="HTH_11"/>
    <property type="match status" value="1"/>
</dbReference>
<proteinExistence type="predicted"/>
<dbReference type="InterPro" id="IPR001034">
    <property type="entry name" value="DeoR_HTH"/>
</dbReference>
<dbReference type="Pfam" id="PF13280">
    <property type="entry name" value="WYL"/>
    <property type="match status" value="1"/>
</dbReference>
<name>A0A0C1ILC2_9BACT</name>
<dbReference type="Pfam" id="PF25583">
    <property type="entry name" value="WCX"/>
    <property type="match status" value="1"/>
</dbReference>
<dbReference type="InterPro" id="IPR028349">
    <property type="entry name" value="PafC-like"/>
</dbReference>
<dbReference type="PIRSF" id="PIRSF016838">
    <property type="entry name" value="PafC"/>
    <property type="match status" value="1"/>
</dbReference>
<dbReference type="InterPro" id="IPR013196">
    <property type="entry name" value="HTH_11"/>
</dbReference>
<comment type="caution">
    <text evidence="4">The sequence shown here is derived from an EMBL/GenBank/DDBJ whole genome shotgun (WGS) entry which is preliminary data.</text>
</comment>
<dbReference type="STRING" id="1349421.OI18_08905"/>
<gene>
    <name evidence="4" type="ORF">OI18_08905</name>
</gene>
<dbReference type="InterPro" id="IPR057727">
    <property type="entry name" value="WCX_dom"/>
</dbReference>
<organism evidence="4 5">
    <name type="scientific">Flavihumibacter solisilvae</name>
    <dbReference type="NCBI Taxonomy" id="1349421"/>
    <lineage>
        <taxon>Bacteria</taxon>
        <taxon>Pseudomonadati</taxon>
        <taxon>Bacteroidota</taxon>
        <taxon>Chitinophagia</taxon>
        <taxon>Chitinophagales</taxon>
        <taxon>Chitinophagaceae</taxon>
        <taxon>Flavihumibacter</taxon>
    </lineage>
</organism>
<dbReference type="EMBL" id="JSVC01000009">
    <property type="protein sequence ID" value="KIC94995.1"/>
    <property type="molecule type" value="Genomic_DNA"/>
</dbReference>
<feature type="domain" description="HTH deoR-type" evidence="3">
    <location>
        <begin position="3"/>
        <end position="58"/>
    </location>
</feature>
<sequence length="314" mass="36858">MNRIDRLTAILIQLQSRRIVKAQEIADRFDISLRTVYRDVKALEESGIPVIGEAGMGYSIMDGYRLPPVMFTREEAMAFLTAEKLVEKLTDRNNSANYQSAMFKIRAVLRTSEKDFLETIDDHIEVLQARHVQAGNSDLNLHQTILRSIAEKKVVHIRYFSLYKQEQSERSIEPVGIFFLNNYWHLVAWCRLRQDYRDFRMDRIKSLTMTEEIFRQQHPSIRTYLKQWDKGCELTEVVMSVEKKYVGYLGDQKYYYGLLHEKEEGDRIIMTFMTNSLEGFCRWFVMIGDRAAIHKPAELKTRIKEFVSSIAATL</sequence>
<dbReference type="InterPro" id="IPR026881">
    <property type="entry name" value="WYL_dom"/>
</dbReference>
<dbReference type="OrthoDB" id="9815009at2"/>
<evidence type="ECO:0000259" key="3">
    <source>
        <dbReference type="PROSITE" id="PS51000"/>
    </source>
</evidence>
<dbReference type="PROSITE" id="PS52050">
    <property type="entry name" value="WYL"/>
    <property type="match status" value="1"/>
</dbReference>
<dbReference type="AlphaFoldDB" id="A0A0C1ILC2"/>
<dbReference type="Proteomes" id="UP000031408">
    <property type="component" value="Unassembled WGS sequence"/>
</dbReference>
<evidence type="ECO:0000256" key="1">
    <source>
        <dbReference type="ARBA" id="ARBA00023015"/>
    </source>
</evidence>
<dbReference type="InterPro" id="IPR036390">
    <property type="entry name" value="WH_DNA-bd_sf"/>
</dbReference>
<keyword evidence="2" id="KW-0804">Transcription</keyword>
<keyword evidence="1" id="KW-0805">Transcription regulation</keyword>
<evidence type="ECO:0000313" key="5">
    <source>
        <dbReference type="Proteomes" id="UP000031408"/>
    </source>
</evidence>
<dbReference type="PROSITE" id="PS51000">
    <property type="entry name" value="HTH_DEOR_2"/>
    <property type="match status" value="1"/>
</dbReference>
<evidence type="ECO:0000313" key="4">
    <source>
        <dbReference type="EMBL" id="KIC94995.1"/>
    </source>
</evidence>
<keyword evidence="5" id="KW-1185">Reference proteome</keyword>
<protein>
    <submittedName>
        <fullName evidence="4">DNA-binding protein</fullName>
    </submittedName>
</protein>
<reference evidence="4 5" key="1">
    <citation type="submission" date="2014-11" db="EMBL/GenBank/DDBJ databases">
        <title>Genome sequence of Flavihumibacter solisilvae 3-3.</title>
        <authorList>
            <person name="Zhou G."/>
            <person name="Li M."/>
            <person name="Wang G."/>
        </authorList>
    </citation>
    <scope>NUCLEOTIDE SEQUENCE [LARGE SCALE GENOMIC DNA]</scope>
    <source>
        <strain evidence="4 5">3-3</strain>
    </source>
</reference>
<dbReference type="GO" id="GO:0003700">
    <property type="term" value="F:DNA-binding transcription factor activity"/>
    <property type="evidence" value="ECO:0007669"/>
    <property type="project" value="InterPro"/>
</dbReference>
<dbReference type="RefSeq" id="WP_039139099.1">
    <property type="nucleotide sequence ID" value="NZ_JSVC01000009.1"/>
</dbReference>
<dbReference type="PANTHER" id="PTHR34580:SF3">
    <property type="entry name" value="PROTEIN PAFB"/>
    <property type="match status" value="1"/>
</dbReference>
<dbReference type="SUPFAM" id="SSF46785">
    <property type="entry name" value="Winged helix' DNA-binding domain"/>
    <property type="match status" value="1"/>
</dbReference>
<dbReference type="GO" id="GO:0003677">
    <property type="term" value="F:DNA binding"/>
    <property type="evidence" value="ECO:0007669"/>
    <property type="project" value="UniProtKB-KW"/>
</dbReference>
<accession>A0A0C1ILC2</accession>
<dbReference type="Gene3D" id="1.10.10.10">
    <property type="entry name" value="Winged helix-like DNA-binding domain superfamily/Winged helix DNA-binding domain"/>
    <property type="match status" value="1"/>
</dbReference>
<keyword evidence="4" id="KW-0238">DNA-binding</keyword>
<evidence type="ECO:0000256" key="2">
    <source>
        <dbReference type="ARBA" id="ARBA00023163"/>
    </source>
</evidence>
<dbReference type="InterPro" id="IPR051534">
    <property type="entry name" value="CBASS_pafABC_assoc_protein"/>
</dbReference>